<evidence type="ECO:0000313" key="3">
    <source>
        <dbReference type="Proteomes" id="UP000256774"/>
    </source>
</evidence>
<reference evidence="2 3" key="1">
    <citation type="submission" date="2018-08" db="EMBL/GenBank/DDBJ databases">
        <title>Genomic Encyclopedia of Type Strains, Phase IV (KMG-IV): sequencing the most valuable type-strain genomes for metagenomic binning, comparative biology and taxonomic classification.</title>
        <authorList>
            <person name="Goeker M."/>
        </authorList>
    </citation>
    <scope>NUCLEOTIDE SEQUENCE [LARGE SCALE GENOMIC DNA]</scope>
    <source>
        <strain evidence="2 3">DSM 26022</strain>
    </source>
</reference>
<proteinExistence type="predicted"/>
<accession>A0A3E0H1K5</accession>
<evidence type="ECO:0000313" key="2">
    <source>
        <dbReference type="EMBL" id="REH36992.1"/>
    </source>
</evidence>
<organism evidence="2 3">
    <name type="scientific">Paraperlucidibaca baekdonensis</name>
    <dbReference type="NCBI Taxonomy" id="748120"/>
    <lineage>
        <taxon>Bacteria</taxon>
        <taxon>Pseudomonadati</taxon>
        <taxon>Pseudomonadota</taxon>
        <taxon>Gammaproteobacteria</taxon>
        <taxon>Moraxellales</taxon>
        <taxon>Moraxellaceae</taxon>
        <taxon>Paraperlucidibaca</taxon>
    </lineage>
</organism>
<dbReference type="EMBL" id="QUNR01000004">
    <property type="protein sequence ID" value="REH36992.1"/>
    <property type="molecule type" value="Genomic_DNA"/>
</dbReference>
<keyword evidence="3" id="KW-1185">Reference proteome</keyword>
<dbReference type="Proteomes" id="UP000256774">
    <property type="component" value="Unassembled WGS sequence"/>
</dbReference>
<protein>
    <submittedName>
        <fullName evidence="2">Helix-turn-helix protein</fullName>
    </submittedName>
</protein>
<comment type="caution">
    <text evidence="2">The sequence shown here is derived from an EMBL/GenBank/DDBJ whole genome shotgun (WGS) entry which is preliminary data.</text>
</comment>
<name>A0A3E0H1K5_9GAMM</name>
<dbReference type="OrthoDB" id="5609458at2"/>
<dbReference type="AlphaFoldDB" id="A0A3E0H1K5"/>
<feature type="domain" description="Helix-turn-helix" evidence="1">
    <location>
        <begin position="7"/>
        <end position="54"/>
    </location>
</feature>
<gene>
    <name evidence="2" type="ORF">DFR26_2137</name>
</gene>
<evidence type="ECO:0000259" key="1">
    <source>
        <dbReference type="Pfam" id="PF12728"/>
    </source>
</evidence>
<sequence>MHLNNYVTVAMLKDKLGISESTQWRMRQDGRLGFFKIGRGIRYNLEEVLQSLQRK</sequence>
<dbReference type="InterPro" id="IPR041657">
    <property type="entry name" value="HTH_17"/>
</dbReference>
<dbReference type="Pfam" id="PF12728">
    <property type="entry name" value="HTH_17"/>
    <property type="match status" value="1"/>
</dbReference>